<dbReference type="InterPro" id="IPR018714">
    <property type="entry name" value="DUF2237"/>
</dbReference>
<dbReference type="HOGENOM" id="CLU_127770_1_0_0"/>
<keyword evidence="2" id="KW-1185">Reference proteome</keyword>
<evidence type="ECO:0000313" key="2">
    <source>
        <dbReference type="Proteomes" id="UP000006860"/>
    </source>
</evidence>
<dbReference type="EMBL" id="CP002546">
    <property type="protein sequence ID" value="ADY60198.1"/>
    <property type="molecule type" value="Genomic_DNA"/>
</dbReference>
<protein>
    <recommendedName>
        <fullName evidence="3">DUF2237 domain-containing protein</fullName>
    </recommendedName>
</protein>
<dbReference type="Gene3D" id="3.30.56.110">
    <property type="entry name" value="Protein of unknown function DUF2237"/>
    <property type="match status" value="1"/>
</dbReference>
<dbReference type="PANTHER" id="PTHR37466">
    <property type="entry name" value="SLR1628 PROTEIN"/>
    <property type="match status" value="1"/>
</dbReference>
<evidence type="ECO:0000313" key="1">
    <source>
        <dbReference type="EMBL" id="ADY60198.1"/>
    </source>
</evidence>
<dbReference type="Proteomes" id="UP000006860">
    <property type="component" value="Chromosome"/>
</dbReference>
<proteinExistence type="predicted"/>
<dbReference type="Pfam" id="PF09996">
    <property type="entry name" value="DUF2237"/>
    <property type="match status" value="1"/>
</dbReference>
<dbReference type="PANTHER" id="PTHR37466:SF1">
    <property type="entry name" value="SLR1628 PROTEIN"/>
    <property type="match status" value="1"/>
</dbReference>
<dbReference type="OrthoDB" id="9792525at2"/>
<reference evidence="2" key="1">
    <citation type="submission" date="2011-02" db="EMBL/GenBank/DDBJ databases">
        <title>The complete genome of Planctomyces brasiliensis DSM 5305.</title>
        <authorList>
            <person name="Lucas S."/>
            <person name="Copeland A."/>
            <person name="Lapidus A."/>
            <person name="Bruce D."/>
            <person name="Goodwin L."/>
            <person name="Pitluck S."/>
            <person name="Kyrpides N."/>
            <person name="Mavromatis K."/>
            <person name="Pagani I."/>
            <person name="Ivanova N."/>
            <person name="Ovchinnikova G."/>
            <person name="Lu M."/>
            <person name="Detter J.C."/>
            <person name="Han C."/>
            <person name="Land M."/>
            <person name="Hauser L."/>
            <person name="Markowitz V."/>
            <person name="Cheng J.-F."/>
            <person name="Hugenholtz P."/>
            <person name="Woyke T."/>
            <person name="Wu D."/>
            <person name="Tindall B."/>
            <person name="Pomrenke H.G."/>
            <person name="Brambilla E."/>
            <person name="Klenk H.-P."/>
            <person name="Eisen J.A."/>
        </authorList>
    </citation>
    <scope>NUCLEOTIDE SEQUENCE [LARGE SCALE GENOMIC DNA]</scope>
    <source>
        <strain evidence="2">ATCC 49424 / DSM 5305 / JCM 21570 / NBRC 103401 / IFAM 1448</strain>
    </source>
</reference>
<dbReference type="KEGG" id="pbs:Plabr_2598"/>
<dbReference type="AlphaFoldDB" id="F0SQX7"/>
<dbReference type="eggNOG" id="COG3651">
    <property type="taxonomic scope" value="Bacteria"/>
</dbReference>
<evidence type="ECO:0008006" key="3">
    <source>
        <dbReference type="Google" id="ProtNLM"/>
    </source>
</evidence>
<dbReference type="RefSeq" id="WP_013628922.1">
    <property type="nucleotide sequence ID" value="NC_015174.1"/>
</dbReference>
<gene>
    <name evidence="1" type="ordered locus">Plabr_2598</name>
</gene>
<sequence length="126" mass="13817">MGAQQGRRGAKSVLGEPLVPCSLDPLTGFYRNGCCDTGRDDHGLHIVCAQMTDEFLAFSKQRGNDLSTPVPEFDFPGLKAGDQWCLCALRWKEAYEAGVAPPVRLEATHMSTLEFVSLEELKPFAV</sequence>
<name>F0SQX7_RUBBR</name>
<accession>F0SQX7</accession>
<organism evidence="1 2">
    <name type="scientific">Rubinisphaera brasiliensis (strain ATCC 49424 / DSM 5305 / JCM 21570 / IAM 15109 / NBRC 103401 / IFAM 1448)</name>
    <name type="common">Planctomyces brasiliensis</name>
    <dbReference type="NCBI Taxonomy" id="756272"/>
    <lineage>
        <taxon>Bacteria</taxon>
        <taxon>Pseudomonadati</taxon>
        <taxon>Planctomycetota</taxon>
        <taxon>Planctomycetia</taxon>
        <taxon>Planctomycetales</taxon>
        <taxon>Planctomycetaceae</taxon>
        <taxon>Rubinisphaera</taxon>
    </lineage>
</organism>